<dbReference type="Proteomes" id="UP001500945">
    <property type="component" value="Unassembled WGS sequence"/>
</dbReference>
<sequence>MRCPDAVPLALVALLLGACGASVDGPAAPTAAGTAGAGTASSRVDGEVTVLAAASLAAPLTSLVRAYETEHPGTSVRLGFGSSTTLAQQVAQGAPADLLATAGTDALDRLGDAAPTETTTIARNTLEIATPRDDPAGIDGLVDLAREDAAVVLCAATVPCGAAADEVLARAGVAAHVVSREIDVGATLAKVALGEADAAIVYHSDVVSAGGAVRGVEIPAEQNTTLDYPLARFGDDPGARDFAAYLAGPAGRAALAAAGFLPP</sequence>
<reference evidence="6" key="1">
    <citation type="journal article" date="2019" name="Int. J. Syst. Evol. Microbiol.">
        <title>The Global Catalogue of Microorganisms (GCM) 10K type strain sequencing project: providing services to taxonomists for standard genome sequencing and annotation.</title>
        <authorList>
            <consortium name="The Broad Institute Genomics Platform"/>
            <consortium name="The Broad Institute Genome Sequencing Center for Infectious Disease"/>
            <person name="Wu L."/>
            <person name="Ma J."/>
        </authorList>
    </citation>
    <scope>NUCLEOTIDE SEQUENCE [LARGE SCALE GENOMIC DNA]</scope>
    <source>
        <strain evidence="6">JCM 17809</strain>
    </source>
</reference>
<evidence type="ECO:0000313" key="6">
    <source>
        <dbReference type="Proteomes" id="UP001500945"/>
    </source>
</evidence>
<evidence type="ECO:0000256" key="1">
    <source>
        <dbReference type="ARBA" id="ARBA00009175"/>
    </source>
</evidence>
<dbReference type="EMBL" id="BAABGM010000001">
    <property type="protein sequence ID" value="GAA4397575.1"/>
    <property type="molecule type" value="Genomic_DNA"/>
</dbReference>
<comment type="similarity">
    <text evidence="1">Belongs to the bacterial solute-binding protein ModA family.</text>
</comment>
<feature type="signal peptide" evidence="4">
    <location>
        <begin position="1"/>
        <end position="23"/>
    </location>
</feature>
<dbReference type="Gene3D" id="3.40.190.10">
    <property type="entry name" value="Periplasmic binding protein-like II"/>
    <property type="match status" value="2"/>
</dbReference>
<organism evidence="5 6">
    <name type="scientific">Fodinibacter luteus</name>
    <dbReference type="NCBI Taxonomy" id="552064"/>
    <lineage>
        <taxon>Bacteria</taxon>
        <taxon>Bacillati</taxon>
        <taxon>Actinomycetota</taxon>
        <taxon>Actinomycetes</taxon>
        <taxon>Micrococcales</taxon>
        <taxon>Intrasporangiaceae</taxon>
        <taxon>Fodinibacter (ex Wang et al. 2009)</taxon>
    </lineage>
</organism>
<dbReference type="InterPro" id="IPR050682">
    <property type="entry name" value="ModA/WtpA"/>
</dbReference>
<dbReference type="PIRSF" id="PIRSF004846">
    <property type="entry name" value="ModA"/>
    <property type="match status" value="1"/>
</dbReference>
<dbReference type="InterPro" id="IPR005950">
    <property type="entry name" value="ModA"/>
</dbReference>
<evidence type="ECO:0000256" key="2">
    <source>
        <dbReference type="ARBA" id="ARBA00022723"/>
    </source>
</evidence>
<evidence type="ECO:0000313" key="5">
    <source>
        <dbReference type="EMBL" id="GAA4397575.1"/>
    </source>
</evidence>
<dbReference type="SUPFAM" id="SSF53850">
    <property type="entry name" value="Periplasmic binding protein-like II"/>
    <property type="match status" value="1"/>
</dbReference>
<dbReference type="PROSITE" id="PS51257">
    <property type="entry name" value="PROKAR_LIPOPROTEIN"/>
    <property type="match status" value="1"/>
</dbReference>
<keyword evidence="3 4" id="KW-0732">Signal</keyword>
<dbReference type="PANTHER" id="PTHR30632">
    <property type="entry name" value="MOLYBDATE-BINDING PERIPLASMIC PROTEIN"/>
    <property type="match status" value="1"/>
</dbReference>
<evidence type="ECO:0000256" key="3">
    <source>
        <dbReference type="ARBA" id="ARBA00022729"/>
    </source>
</evidence>
<feature type="chain" id="PRO_5046218756" evidence="4">
    <location>
        <begin position="24"/>
        <end position="263"/>
    </location>
</feature>
<name>A0ABP8JXD8_9MICO</name>
<dbReference type="NCBIfam" id="TIGR01256">
    <property type="entry name" value="modA"/>
    <property type="match status" value="1"/>
</dbReference>
<protein>
    <submittedName>
        <fullName evidence="5">Molybdate ABC transporter substrate-binding protein</fullName>
    </submittedName>
</protein>
<evidence type="ECO:0000256" key="4">
    <source>
        <dbReference type="SAM" id="SignalP"/>
    </source>
</evidence>
<accession>A0ABP8JXD8</accession>
<keyword evidence="6" id="KW-1185">Reference proteome</keyword>
<proteinExistence type="inferred from homology"/>
<dbReference type="PANTHER" id="PTHR30632:SF0">
    <property type="entry name" value="SULFATE-BINDING PROTEIN"/>
    <property type="match status" value="1"/>
</dbReference>
<comment type="caution">
    <text evidence="5">The sequence shown here is derived from an EMBL/GenBank/DDBJ whole genome shotgun (WGS) entry which is preliminary data.</text>
</comment>
<keyword evidence="2" id="KW-0479">Metal-binding</keyword>
<gene>
    <name evidence="5" type="primary">modA</name>
    <name evidence="5" type="ORF">GCM10023168_02660</name>
</gene>
<dbReference type="RefSeq" id="WP_345201435.1">
    <property type="nucleotide sequence ID" value="NZ_BAABGM010000001.1"/>
</dbReference>
<dbReference type="Pfam" id="PF13531">
    <property type="entry name" value="SBP_bac_11"/>
    <property type="match status" value="1"/>
</dbReference>